<gene>
    <name evidence="1" type="ORF">GCM10022406_07980</name>
</gene>
<accession>A0ABP7MLA0</accession>
<name>A0ABP7MLA0_9BACT</name>
<reference evidence="2" key="1">
    <citation type="journal article" date="2019" name="Int. J. Syst. Evol. Microbiol.">
        <title>The Global Catalogue of Microorganisms (GCM) 10K type strain sequencing project: providing services to taxonomists for standard genome sequencing and annotation.</title>
        <authorList>
            <consortium name="The Broad Institute Genomics Platform"/>
            <consortium name="The Broad Institute Genome Sequencing Center for Infectious Disease"/>
            <person name="Wu L."/>
            <person name="Ma J."/>
        </authorList>
    </citation>
    <scope>NUCLEOTIDE SEQUENCE [LARGE SCALE GENOMIC DNA]</scope>
    <source>
        <strain evidence="2">JCM 17214</strain>
    </source>
</reference>
<protein>
    <submittedName>
        <fullName evidence="1">Uncharacterized protein</fullName>
    </submittedName>
</protein>
<dbReference type="EMBL" id="BAABDH010000015">
    <property type="protein sequence ID" value="GAA3924204.1"/>
    <property type="molecule type" value="Genomic_DNA"/>
</dbReference>
<evidence type="ECO:0000313" key="1">
    <source>
        <dbReference type="EMBL" id="GAA3924204.1"/>
    </source>
</evidence>
<keyword evidence="2" id="KW-1185">Reference proteome</keyword>
<evidence type="ECO:0000313" key="2">
    <source>
        <dbReference type="Proteomes" id="UP001499909"/>
    </source>
</evidence>
<dbReference type="Proteomes" id="UP001499909">
    <property type="component" value="Unassembled WGS sequence"/>
</dbReference>
<proteinExistence type="predicted"/>
<organism evidence="1 2">
    <name type="scientific">Hymenobacter algoricola</name>
    <dbReference type="NCBI Taxonomy" id="486267"/>
    <lineage>
        <taxon>Bacteria</taxon>
        <taxon>Pseudomonadati</taxon>
        <taxon>Bacteroidota</taxon>
        <taxon>Cytophagia</taxon>
        <taxon>Cytophagales</taxon>
        <taxon>Hymenobacteraceae</taxon>
        <taxon>Hymenobacter</taxon>
    </lineage>
</organism>
<sequence length="109" mass="12560">MQADYARMLEAAEASGISDWLLDVRRRQKTPVELSAWVSTHFYPEVVARLAPRRLRMAVLSSPALTESYRVDPEQKKYVAYSTDPARPYDIGLFEDEGQAMSWLRPNIR</sequence>
<comment type="caution">
    <text evidence="1">The sequence shown here is derived from an EMBL/GenBank/DDBJ whole genome shotgun (WGS) entry which is preliminary data.</text>
</comment>